<proteinExistence type="predicted"/>
<reference evidence="3" key="2">
    <citation type="submission" date="2015-06" db="UniProtKB">
        <authorList>
            <consortium name="EnsemblMetazoa"/>
        </authorList>
    </citation>
    <scope>IDENTIFICATION</scope>
</reference>
<sequence>MSPQHSLVESSQSSATINHGELADNEEGGAASPEDSTGSGDYDYRANDLPDWMPPPPPPPPVSVPPPPSRPTSSSFLSSSPSSLQLGSFPGRTPAYPLPTHTSLFHVLPRHGPFAHRPLEPGASHQKDEFTLFLVILTIAGFFGLIISMFMPFILLLQSQQQSLGSGLGGLQPVYPLQPGLVQPAQLGTGAVVANGKRRRRKRNDNPTVISIMASLHDATMKFRDS</sequence>
<organism evidence="3 4">
    <name type="scientific">Tetranychus urticae</name>
    <name type="common">Two-spotted spider mite</name>
    <dbReference type="NCBI Taxonomy" id="32264"/>
    <lineage>
        <taxon>Eukaryota</taxon>
        <taxon>Metazoa</taxon>
        <taxon>Ecdysozoa</taxon>
        <taxon>Arthropoda</taxon>
        <taxon>Chelicerata</taxon>
        <taxon>Arachnida</taxon>
        <taxon>Acari</taxon>
        <taxon>Acariformes</taxon>
        <taxon>Trombidiformes</taxon>
        <taxon>Prostigmata</taxon>
        <taxon>Eleutherengona</taxon>
        <taxon>Raphignathae</taxon>
        <taxon>Tetranychoidea</taxon>
        <taxon>Tetranychidae</taxon>
        <taxon>Tetranychus</taxon>
    </lineage>
</organism>
<dbReference type="Proteomes" id="UP000015104">
    <property type="component" value="Unassembled WGS sequence"/>
</dbReference>
<keyword evidence="2" id="KW-1133">Transmembrane helix</keyword>
<feature type="compositionally biased region" description="Polar residues" evidence="1">
    <location>
        <begin position="1"/>
        <end position="17"/>
    </location>
</feature>
<feature type="compositionally biased region" description="Low complexity" evidence="1">
    <location>
        <begin position="71"/>
        <end position="83"/>
    </location>
</feature>
<dbReference type="HOGENOM" id="CLU_1226222_0_0_1"/>
<feature type="region of interest" description="Disordered" evidence="1">
    <location>
        <begin position="1"/>
        <end position="93"/>
    </location>
</feature>
<accession>T1KYT6</accession>
<protein>
    <submittedName>
        <fullName evidence="3">Uncharacterized protein</fullName>
    </submittedName>
</protein>
<evidence type="ECO:0000256" key="1">
    <source>
        <dbReference type="SAM" id="MobiDB-lite"/>
    </source>
</evidence>
<keyword evidence="2" id="KW-0472">Membrane</keyword>
<feature type="transmembrane region" description="Helical" evidence="2">
    <location>
        <begin position="130"/>
        <end position="157"/>
    </location>
</feature>
<dbReference type="EMBL" id="CAEY01000716">
    <property type="status" value="NOT_ANNOTATED_CDS"/>
    <property type="molecule type" value="Genomic_DNA"/>
</dbReference>
<evidence type="ECO:0000256" key="2">
    <source>
        <dbReference type="SAM" id="Phobius"/>
    </source>
</evidence>
<feature type="compositionally biased region" description="Pro residues" evidence="1">
    <location>
        <begin position="52"/>
        <end position="70"/>
    </location>
</feature>
<name>T1KYT6_TETUR</name>
<dbReference type="AlphaFoldDB" id="T1KYT6"/>
<dbReference type="EnsemblMetazoa" id="tetur27g01840.1">
    <property type="protein sequence ID" value="tetur27g01840.1"/>
    <property type="gene ID" value="tetur27g01840"/>
</dbReference>
<keyword evidence="4" id="KW-1185">Reference proteome</keyword>
<reference evidence="4" key="1">
    <citation type="submission" date="2011-08" db="EMBL/GenBank/DDBJ databases">
        <authorList>
            <person name="Rombauts S."/>
        </authorList>
    </citation>
    <scope>NUCLEOTIDE SEQUENCE</scope>
    <source>
        <strain evidence="4">London</strain>
    </source>
</reference>
<evidence type="ECO:0000313" key="4">
    <source>
        <dbReference type="Proteomes" id="UP000015104"/>
    </source>
</evidence>
<keyword evidence="2" id="KW-0812">Transmembrane</keyword>
<evidence type="ECO:0000313" key="3">
    <source>
        <dbReference type="EnsemblMetazoa" id="tetur27g01840.1"/>
    </source>
</evidence>